<keyword evidence="6 12" id="KW-0378">Hydrolase</keyword>
<feature type="binding site" evidence="10">
    <location>
        <position position="138"/>
    </location>
    <ligand>
        <name>Mn(2+)</name>
        <dbReference type="ChEBI" id="CHEBI:29035"/>
        <label>1</label>
    </ligand>
</feature>
<dbReference type="InterPro" id="IPR014033">
    <property type="entry name" value="Arginase"/>
</dbReference>
<evidence type="ECO:0000313" key="15">
    <source>
        <dbReference type="Proteomes" id="UP000289411"/>
    </source>
</evidence>
<evidence type="ECO:0000256" key="8">
    <source>
        <dbReference type="ARBA" id="ARBA00047391"/>
    </source>
</evidence>
<feature type="binding site" evidence="10">
    <location>
        <position position="245"/>
    </location>
    <ligand>
        <name>Mn(2+)</name>
        <dbReference type="ChEBI" id="CHEBI:29035"/>
        <label>1</label>
    </ligand>
</feature>
<protein>
    <recommendedName>
        <fullName evidence="3 9">Arginase</fullName>
        <ecNumber evidence="2 9">3.5.3.1</ecNumber>
    </recommendedName>
</protein>
<comment type="cofactor">
    <cofactor evidence="10 13">
        <name>Mn(2+)</name>
        <dbReference type="ChEBI" id="CHEBI:29035"/>
    </cofactor>
    <text evidence="10 13">Binds 2 manganese ions per subunit.</text>
</comment>
<dbReference type="Proteomes" id="UP000289411">
    <property type="component" value="Unassembled WGS sequence"/>
</dbReference>
<dbReference type="CDD" id="cd09989">
    <property type="entry name" value="Arginase"/>
    <property type="match status" value="1"/>
</dbReference>
<keyword evidence="7 10" id="KW-0464">Manganese</keyword>
<evidence type="ECO:0000256" key="7">
    <source>
        <dbReference type="ARBA" id="ARBA00023211"/>
    </source>
</evidence>
<dbReference type="RefSeq" id="WP_129219997.1">
    <property type="nucleotide sequence ID" value="NZ_QYBC01000012.1"/>
</dbReference>
<evidence type="ECO:0000256" key="4">
    <source>
        <dbReference type="ARBA" id="ARBA00022503"/>
    </source>
</evidence>
<dbReference type="InterPro" id="IPR020855">
    <property type="entry name" value="Ureohydrolase_Mn_BS"/>
</dbReference>
<dbReference type="PROSITE" id="PS01053">
    <property type="entry name" value="ARGINASE_1"/>
    <property type="match status" value="1"/>
</dbReference>
<evidence type="ECO:0000256" key="1">
    <source>
        <dbReference type="ARBA" id="ARBA00005098"/>
    </source>
</evidence>
<evidence type="ECO:0000256" key="3">
    <source>
        <dbReference type="ARBA" id="ARBA00018123"/>
    </source>
</evidence>
<dbReference type="PIRSF" id="PIRSF036979">
    <property type="entry name" value="Arginase"/>
    <property type="match status" value="1"/>
</dbReference>
<comment type="pathway">
    <text evidence="1">Nitrogen metabolism; urea cycle; L-ornithine and urea from L-arginine: step 1/1.</text>
</comment>
<dbReference type="GO" id="GO:0006525">
    <property type="term" value="P:arginine metabolic process"/>
    <property type="evidence" value="ECO:0007669"/>
    <property type="project" value="UniProtKB-KW"/>
</dbReference>
<feature type="binding site" evidence="10">
    <location>
        <position position="142"/>
    </location>
    <ligand>
        <name>Mn(2+)</name>
        <dbReference type="ChEBI" id="CHEBI:29035"/>
        <label>1</label>
    </ligand>
</feature>
<dbReference type="InterPro" id="IPR023696">
    <property type="entry name" value="Ureohydrolase_dom_sf"/>
</dbReference>
<dbReference type="GO" id="GO:0004053">
    <property type="term" value="F:arginase activity"/>
    <property type="evidence" value="ECO:0007669"/>
    <property type="project" value="UniProtKB-UniRule"/>
</dbReference>
<keyword evidence="4 13" id="KW-0056">Arginine metabolism</keyword>
<dbReference type="Gene3D" id="3.40.800.10">
    <property type="entry name" value="Ureohydrolase domain"/>
    <property type="match status" value="1"/>
</dbReference>
<dbReference type="InterPro" id="IPR006035">
    <property type="entry name" value="Ureohydrolase"/>
</dbReference>
<dbReference type="UniPathway" id="UPA00158">
    <property type="reaction ID" value="UER00270"/>
</dbReference>
<keyword evidence="5 10" id="KW-0479">Metal-binding</keyword>
<dbReference type="EC" id="3.5.3.1" evidence="2 9"/>
<dbReference type="FunFam" id="3.40.800.10:FF:000012">
    <property type="entry name" value="Arginase"/>
    <property type="match status" value="1"/>
</dbReference>
<reference evidence="14 15" key="2">
    <citation type="submission" date="2019-02" db="EMBL/GenBank/DDBJ databases">
        <title>'Lichenibacterium ramalinii' gen. nov. sp. nov., 'Lichenibacterium minor' gen. nov. sp. nov.</title>
        <authorList>
            <person name="Pankratov T."/>
        </authorList>
    </citation>
    <scope>NUCLEOTIDE SEQUENCE [LARGE SCALE GENOMIC DNA]</scope>
    <source>
        <strain evidence="14 15">RmlP001</strain>
    </source>
</reference>
<proteinExistence type="inferred from homology"/>
<evidence type="ECO:0000256" key="6">
    <source>
        <dbReference type="ARBA" id="ARBA00022801"/>
    </source>
</evidence>
<evidence type="ECO:0000256" key="2">
    <source>
        <dbReference type="ARBA" id="ARBA00012168"/>
    </source>
</evidence>
<dbReference type="Pfam" id="PF00491">
    <property type="entry name" value="Arginase"/>
    <property type="match status" value="1"/>
</dbReference>
<dbReference type="PRINTS" id="PR00116">
    <property type="entry name" value="ARGINASE"/>
</dbReference>
<dbReference type="NCBIfam" id="TIGR01229">
    <property type="entry name" value="rocF_arginase"/>
    <property type="match status" value="1"/>
</dbReference>
<comment type="catalytic activity">
    <reaction evidence="8 13">
        <text>L-arginine + H2O = urea + L-ornithine</text>
        <dbReference type="Rhea" id="RHEA:20569"/>
        <dbReference type="ChEBI" id="CHEBI:15377"/>
        <dbReference type="ChEBI" id="CHEBI:16199"/>
        <dbReference type="ChEBI" id="CHEBI:32682"/>
        <dbReference type="ChEBI" id="CHEBI:46911"/>
        <dbReference type="EC" id="3.5.3.1"/>
    </reaction>
</comment>
<evidence type="ECO:0000256" key="5">
    <source>
        <dbReference type="ARBA" id="ARBA00022723"/>
    </source>
</evidence>
<evidence type="ECO:0000256" key="13">
    <source>
        <dbReference type="RuleBase" id="RU361159"/>
    </source>
</evidence>
<dbReference type="PROSITE" id="PS51409">
    <property type="entry name" value="ARGINASE_2"/>
    <property type="match status" value="1"/>
</dbReference>
<name>A0A4Q2RAR0_9HYPH</name>
<dbReference type="PANTHER" id="PTHR43782:SF3">
    <property type="entry name" value="ARGINASE"/>
    <property type="match status" value="1"/>
</dbReference>
<feature type="binding site" evidence="10">
    <location>
        <position position="140"/>
    </location>
    <ligand>
        <name>Mn(2+)</name>
        <dbReference type="ChEBI" id="CHEBI:29035"/>
        <label>1</label>
    </ligand>
</feature>
<dbReference type="AlphaFoldDB" id="A0A4Q2RAR0"/>
<reference evidence="14 15" key="1">
    <citation type="submission" date="2018-09" db="EMBL/GenBank/DDBJ databases">
        <authorList>
            <person name="Grouzdev D.S."/>
            <person name="Krutkina M.S."/>
        </authorList>
    </citation>
    <scope>NUCLEOTIDE SEQUENCE [LARGE SCALE GENOMIC DNA]</scope>
    <source>
        <strain evidence="14 15">RmlP001</strain>
    </source>
</reference>
<organism evidence="14 15">
    <name type="scientific">Lichenibacterium ramalinae</name>
    <dbReference type="NCBI Taxonomy" id="2316527"/>
    <lineage>
        <taxon>Bacteria</taxon>
        <taxon>Pseudomonadati</taxon>
        <taxon>Pseudomonadota</taxon>
        <taxon>Alphaproteobacteria</taxon>
        <taxon>Hyphomicrobiales</taxon>
        <taxon>Lichenihabitantaceae</taxon>
        <taxon>Lichenibacterium</taxon>
    </lineage>
</organism>
<sequence length="326" mass="34217">MNHIHSERPAAPRGPVALLGVPVQAGTHQAGCLMGPASLRTAGLGAALAELGCSLRDHGDLMPELAAGTVAASSPTLRRFGEVAAWTAAIADRVAQCLRDGEVPVVLGGDHSLSMGSVDGVARHCRESGRELFVIWLDAHADFNTPETSPSGNMHGMPLAALCGEPGLEGVFGGGAPGPRVSPDHVHLFGIRSVDRGERALLNRRGVHVVDMRHIDEWGVAVPLRRILDRVKAAGGWLHVSLDVDFLDPSLAPGVGTTVPGGATYREAHLIMEMIHDSGLMGSLDVVELNPFLDDRGRSALILVDLVASLFGRQVMDRATAAAPAF</sequence>
<evidence type="ECO:0000256" key="10">
    <source>
        <dbReference type="PIRSR" id="PIRSR036979-1"/>
    </source>
</evidence>
<evidence type="ECO:0000256" key="11">
    <source>
        <dbReference type="PROSITE-ProRule" id="PRU00742"/>
    </source>
</evidence>
<feature type="binding site" evidence="10">
    <location>
        <position position="111"/>
    </location>
    <ligand>
        <name>Mn(2+)</name>
        <dbReference type="ChEBI" id="CHEBI:29035"/>
        <label>1</label>
    </ligand>
</feature>
<dbReference type="GO" id="GO:0005737">
    <property type="term" value="C:cytoplasm"/>
    <property type="evidence" value="ECO:0007669"/>
    <property type="project" value="TreeGrafter"/>
</dbReference>
<feature type="binding site" evidence="10">
    <location>
        <position position="243"/>
    </location>
    <ligand>
        <name>Mn(2+)</name>
        <dbReference type="ChEBI" id="CHEBI:29035"/>
        <label>1</label>
    </ligand>
</feature>
<evidence type="ECO:0000313" key="14">
    <source>
        <dbReference type="EMBL" id="RYB03880.1"/>
    </source>
</evidence>
<dbReference type="GO" id="GO:0000050">
    <property type="term" value="P:urea cycle"/>
    <property type="evidence" value="ECO:0007669"/>
    <property type="project" value="UniProtKB-UniPathway"/>
</dbReference>
<evidence type="ECO:0000256" key="9">
    <source>
        <dbReference type="NCBIfam" id="TIGR01229"/>
    </source>
</evidence>
<comment type="caution">
    <text evidence="14">The sequence shown here is derived from an EMBL/GenBank/DDBJ whole genome shotgun (WGS) entry which is preliminary data.</text>
</comment>
<dbReference type="EMBL" id="QYBC01000012">
    <property type="protein sequence ID" value="RYB03880.1"/>
    <property type="molecule type" value="Genomic_DNA"/>
</dbReference>
<comment type="similarity">
    <text evidence="11 12">Belongs to the arginase family.</text>
</comment>
<dbReference type="GO" id="GO:0030145">
    <property type="term" value="F:manganese ion binding"/>
    <property type="evidence" value="ECO:0007669"/>
    <property type="project" value="TreeGrafter"/>
</dbReference>
<dbReference type="SUPFAM" id="SSF52768">
    <property type="entry name" value="Arginase/deacetylase"/>
    <property type="match status" value="1"/>
</dbReference>
<evidence type="ECO:0000256" key="12">
    <source>
        <dbReference type="RuleBase" id="RU003684"/>
    </source>
</evidence>
<keyword evidence="15" id="KW-1185">Reference proteome</keyword>
<dbReference type="OrthoDB" id="9788689at2"/>
<dbReference type="PANTHER" id="PTHR43782">
    <property type="entry name" value="ARGINASE"/>
    <property type="match status" value="1"/>
</dbReference>
<accession>A0A4Q2RAR0</accession>
<gene>
    <name evidence="14" type="primary">rocF</name>
    <name evidence="14" type="ORF">D3272_14870</name>
</gene>